<accession>A0A5N5MCW5</accession>
<evidence type="ECO:0000256" key="12">
    <source>
        <dbReference type="ARBA" id="ARBA00049723"/>
    </source>
</evidence>
<feature type="domain" description="Glucose-methanol-choline oxidoreductase C-terminal" evidence="16">
    <location>
        <begin position="428"/>
        <end position="496"/>
    </location>
</feature>
<dbReference type="GO" id="GO:0016995">
    <property type="term" value="F:cholesterol oxidase activity"/>
    <property type="evidence" value="ECO:0007669"/>
    <property type="project" value="UniProtKB-EC"/>
</dbReference>
<dbReference type="AlphaFoldDB" id="A0A5N5MCW5"/>
<dbReference type="EC" id="1.1.3.6" evidence="12"/>
<dbReference type="Proteomes" id="UP000326939">
    <property type="component" value="Chromosome 6"/>
</dbReference>
<dbReference type="Gene3D" id="3.50.50.60">
    <property type="entry name" value="FAD/NAD(P)-binding domain"/>
    <property type="match status" value="3"/>
</dbReference>
<proteinExistence type="predicted"/>
<keyword evidence="3" id="KW-0285">Flavoprotein</keyword>
<evidence type="ECO:0000256" key="11">
    <source>
        <dbReference type="ARBA" id="ARBA00049645"/>
    </source>
</evidence>
<dbReference type="EC" id="5.3.3.1" evidence="10"/>
<comment type="cofactor">
    <cofactor evidence="1">
        <name>FAD</name>
        <dbReference type="ChEBI" id="CHEBI:57692"/>
    </cofactor>
</comment>
<evidence type="ECO:0000313" key="17">
    <source>
        <dbReference type="EMBL" id="KAB5552985.1"/>
    </source>
</evidence>
<reference evidence="18" key="1">
    <citation type="journal article" date="2019" name="Gigascience">
        <title>De novo genome assembly of the endangered Acer yangbiense, a plant species with extremely small populations endemic to Yunnan Province, China.</title>
        <authorList>
            <person name="Yang J."/>
            <person name="Wariss H.M."/>
            <person name="Tao L."/>
            <person name="Zhang R."/>
            <person name="Yun Q."/>
            <person name="Hollingsworth P."/>
            <person name="Dao Z."/>
            <person name="Luo G."/>
            <person name="Guo H."/>
            <person name="Ma Y."/>
            <person name="Sun W."/>
        </authorList>
    </citation>
    <scope>NUCLEOTIDE SEQUENCE [LARGE SCALE GENOMIC DNA]</scope>
    <source>
        <strain evidence="18">cv. br00</strain>
    </source>
</reference>
<evidence type="ECO:0000259" key="16">
    <source>
        <dbReference type="Pfam" id="PF05199"/>
    </source>
</evidence>
<dbReference type="Gene3D" id="3.40.50.1820">
    <property type="entry name" value="alpha/beta hydrolase"/>
    <property type="match status" value="1"/>
</dbReference>
<dbReference type="PANTHER" id="PTHR47470:SF1">
    <property type="entry name" value="FAD-DEPENDENT OXIDOREDUCTASE 2 FAD BINDING DOMAIN-CONTAINING PROTEIN"/>
    <property type="match status" value="1"/>
</dbReference>
<protein>
    <recommendedName>
        <fullName evidence="13">Cholesterol oxidase</fullName>
        <ecNumber evidence="12">1.1.3.6</ecNumber>
        <ecNumber evidence="10">5.3.3.1</ecNumber>
    </recommendedName>
    <alternativeName>
        <fullName evidence="14">Cholesterol isomerase</fullName>
    </alternativeName>
</protein>
<comment type="caution">
    <text evidence="17">The sequence shown here is derived from an EMBL/GenBank/DDBJ whole genome shotgun (WGS) entry which is preliminary data.</text>
</comment>
<evidence type="ECO:0000256" key="5">
    <source>
        <dbReference type="ARBA" id="ARBA00023002"/>
    </source>
</evidence>
<comment type="pathway">
    <text evidence="11">Steroid metabolism; cholesterol degradation.</text>
</comment>
<dbReference type="InterPro" id="IPR029058">
    <property type="entry name" value="AB_hydrolase_fold"/>
</dbReference>
<dbReference type="InterPro" id="IPR052542">
    <property type="entry name" value="Cholesterol_Oxidase"/>
</dbReference>
<dbReference type="Pfam" id="PF05199">
    <property type="entry name" value="GMC_oxred_C"/>
    <property type="match status" value="1"/>
</dbReference>
<dbReference type="SUPFAM" id="SSF51905">
    <property type="entry name" value="FAD/NAD(P)-binding domain"/>
    <property type="match status" value="1"/>
</dbReference>
<dbReference type="GO" id="GO:0008203">
    <property type="term" value="P:cholesterol metabolic process"/>
    <property type="evidence" value="ECO:0007669"/>
    <property type="project" value="UniProtKB-KW"/>
</dbReference>
<evidence type="ECO:0000313" key="18">
    <source>
        <dbReference type="Proteomes" id="UP000326939"/>
    </source>
</evidence>
<keyword evidence="2" id="KW-0153">Cholesterol metabolism</keyword>
<evidence type="ECO:0000256" key="9">
    <source>
        <dbReference type="ARBA" id="ARBA00023235"/>
    </source>
</evidence>
<evidence type="ECO:0000256" key="3">
    <source>
        <dbReference type="ARBA" id="ARBA00022630"/>
    </source>
</evidence>
<keyword evidence="15" id="KW-0472">Membrane</keyword>
<keyword evidence="15" id="KW-1133">Transmembrane helix</keyword>
<evidence type="ECO:0000256" key="2">
    <source>
        <dbReference type="ARBA" id="ARBA00022548"/>
    </source>
</evidence>
<dbReference type="EMBL" id="VDCV01000006">
    <property type="protein sequence ID" value="KAB5552985.1"/>
    <property type="molecule type" value="Genomic_DNA"/>
</dbReference>
<evidence type="ECO:0000256" key="7">
    <source>
        <dbReference type="ARBA" id="ARBA00023166"/>
    </source>
</evidence>
<keyword evidence="18" id="KW-1185">Reference proteome</keyword>
<sequence>MEKQAGIEQRADDRGDDYDAIVVGSGYGGSVAACRMSTAGIKVCLLEKGRRWKAEDFPTDSWKMMSAVRYENRNLSIRFGPEDALFQKDSLAAVACGLGGGSLVNAGVMVPTPIRARRNPKWPKEWERDWDICESSAAAMLRIQSSSVKFPIAKVMGEIAEGEFEESIQSSVKLSVKFDAEEPPSNPPKLEQTSSCFACGNCLAGYVNQNLRPYHNILKPDGISRKRRWRVYINEIDYITSDWVILSAGVLGTTEILFRSQMRGLRLPDTLGSGFSCNGNTLAYVAGSAAPVNGYGLNRKQLSEIPYQDRPGPSISSSHTSSLGFTIQSAILPRAYPYMLFEGITTYTWPTGHRFFQGIVDRLKRFLGLRLSQSIILNAMGYDESDGKIMLDKDTDKICFHPPQDPLLPRKIIAFQKLTKKLGGILFMSRYRSTAVHLLGGCNASSDSSGGVCNHKGQVFDPKTPAAVHSGLYVCDASLIPCSVGINPSLTIATAAEHASRFLVQDILEYKNKISPGSAAADQNQFSVTAKNLENDNASTVLIKETMRGYVGGMPCTVHLKMKMQSQNLESFDKRNWFTGEPHPLLRGKAGGYVVFRAIEKEKLHIIDGEMDMCVVDCRTPYTQYMRYRLLLAAASGSRYILEGKKIMNPCHFALHAWRETTTLHVTFNKVAPIGSTDTMLNLKGELRTLVRTYILQIPRGTRENFTVTDSYDKSYPSSIVDDIRTADGFIIRCRHWRNPSLLNRDKLLSPILLLNGYTMESYWLPTEPQDLVRTLLDEGHEVWLLQTRLHPLNPANNATIEDVGKYDIPAAIGKILEVHGPSTKIHVVAHCAGGLAIHIALMGGHVSATHIASLSCTNSSMFFKLTAVATIKMWLPLVPVSMAILGEKKILPLMEKSKGSSRHRLLKFIARCLPRYERCSCKECEVLSGIFGNAFWHENVSPSLHQWLITHSATNLPMSAFPHLRRICNSRYIVDSNGNSSFLIHPERMAISTLYISGGRSLLVTPETSFLANKYRKLHQPGFRHERVVVDGFGHSDLLIGEKSHEKVFPHIISHIRLAEQEGNDSTPRKKYSKEALDWADDPDREYRDFGSWFFALAIIFFFLLLHALLV</sequence>
<dbReference type="PROSITE" id="PS51257">
    <property type="entry name" value="PROKAR_LIPOPROTEIN"/>
    <property type="match status" value="1"/>
</dbReference>
<dbReference type="GO" id="GO:0004769">
    <property type="term" value="F:steroid Delta-isomerase activity"/>
    <property type="evidence" value="ECO:0007669"/>
    <property type="project" value="UniProtKB-EC"/>
</dbReference>
<evidence type="ECO:0000256" key="4">
    <source>
        <dbReference type="ARBA" id="ARBA00022827"/>
    </source>
</evidence>
<evidence type="ECO:0000256" key="13">
    <source>
        <dbReference type="ARBA" id="ARBA00049744"/>
    </source>
</evidence>
<evidence type="ECO:0000256" key="8">
    <source>
        <dbReference type="ARBA" id="ARBA00023221"/>
    </source>
</evidence>
<organism evidence="17 18">
    <name type="scientific">Salix brachista</name>
    <dbReference type="NCBI Taxonomy" id="2182728"/>
    <lineage>
        <taxon>Eukaryota</taxon>
        <taxon>Viridiplantae</taxon>
        <taxon>Streptophyta</taxon>
        <taxon>Embryophyta</taxon>
        <taxon>Tracheophyta</taxon>
        <taxon>Spermatophyta</taxon>
        <taxon>Magnoliopsida</taxon>
        <taxon>eudicotyledons</taxon>
        <taxon>Gunneridae</taxon>
        <taxon>Pentapetalae</taxon>
        <taxon>rosids</taxon>
        <taxon>fabids</taxon>
        <taxon>Malpighiales</taxon>
        <taxon>Salicaceae</taxon>
        <taxon>Saliceae</taxon>
        <taxon>Salix</taxon>
    </lineage>
</organism>
<evidence type="ECO:0000256" key="6">
    <source>
        <dbReference type="ARBA" id="ARBA00023098"/>
    </source>
</evidence>
<keyword evidence="5" id="KW-0560">Oxidoreductase</keyword>
<keyword evidence="15" id="KW-0812">Transmembrane</keyword>
<dbReference type="PANTHER" id="PTHR47470">
    <property type="entry name" value="CHOLESTEROL OXIDASE"/>
    <property type="match status" value="1"/>
</dbReference>
<evidence type="ECO:0000256" key="15">
    <source>
        <dbReference type="SAM" id="Phobius"/>
    </source>
</evidence>
<evidence type="ECO:0000256" key="10">
    <source>
        <dbReference type="ARBA" id="ARBA00038856"/>
    </source>
</evidence>
<keyword evidence="4" id="KW-0274">FAD</keyword>
<keyword evidence="8" id="KW-0753">Steroid metabolism</keyword>
<dbReference type="InterPro" id="IPR036188">
    <property type="entry name" value="FAD/NAD-bd_sf"/>
</dbReference>
<name>A0A5N5MCW5_9ROSI</name>
<dbReference type="InterPro" id="IPR007867">
    <property type="entry name" value="GMC_OxRtase_C"/>
</dbReference>
<evidence type="ECO:0000256" key="1">
    <source>
        <dbReference type="ARBA" id="ARBA00001974"/>
    </source>
</evidence>
<dbReference type="SUPFAM" id="SSF53474">
    <property type="entry name" value="alpha/beta-Hydrolases"/>
    <property type="match status" value="1"/>
</dbReference>
<keyword evidence="6" id="KW-0443">Lipid metabolism</keyword>
<feature type="transmembrane region" description="Helical" evidence="15">
    <location>
        <begin position="1091"/>
        <end position="1111"/>
    </location>
</feature>
<gene>
    <name evidence="17" type="ORF">DKX38_010296</name>
</gene>
<keyword evidence="7" id="KW-1207">Sterol metabolism</keyword>
<evidence type="ECO:0000256" key="14">
    <source>
        <dbReference type="ARBA" id="ARBA00049778"/>
    </source>
</evidence>
<keyword evidence="9" id="KW-0413">Isomerase</keyword>